<evidence type="ECO:0000313" key="3">
    <source>
        <dbReference type="Proteomes" id="UP001176961"/>
    </source>
</evidence>
<accession>A0AA36GWS9</accession>
<dbReference type="EMBL" id="CATQJL010000223">
    <property type="protein sequence ID" value="CAJ0599739.1"/>
    <property type="molecule type" value="Genomic_DNA"/>
</dbReference>
<evidence type="ECO:0000256" key="1">
    <source>
        <dbReference type="SAM" id="Phobius"/>
    </source>
</evidence>
<keyword evidence="1" id="KW-0812">Transmembrane</keyword>
<dbReference type="Proteomes" id="UP001176961">
    <property type="component" value="Unassembled WGS sequence"/>
</dbReference>
<feature type="non-terminal residue" evidence="2">
    <location>
        <position position="89"/>
    </location>
</feature>
<organism evidence="2 3">
    <name type="scientific">Cylicocyclus nassatus</name>
    <name type="common">Nematode worm</name>
    <dbReference type="NCBI Taxonomy" id="53992"/>
    <lineage>
        <taxon>Eukaryota</taxon>
        <taxon>Metazoa</taxon>
        <taxon>Ecdysozoa</taxon>
        <taxon>Nematoda</taxon>
        <taxon>Chromadorea</taxon>
        <taxon>Rhabditida</taxon>
        <taxon>Rhabditina</taxon>
        <taxon>Rhabditomorpha</taxon>
        <taxon>Strongyloidea</taxon>
        <taxon>Strongylidae</taxon>
        <taxon>Cylicocyclus</taxon>
    </lineage>
</organism>
<gene>
    <name evidence="2" type="ORF">CYNAS_LOCUS11722</name>
</gene>
<proteinExistence type="predicted"/>
<comment type="caution">
    <text evidence="2">The sequence shown here is derived from an EMBL/GenBank/DDBJ whole genome shotgun (WGS) entry which is preliminary data.</text>
</comment>
<keyword evidence="1" id="KW-1133">Transmembrane helix</keyword>
<protein>
    <submittedName>
        <fullName evidence="2">Uncharacterized protein</fullName>
    </submittedName>
</protein>
<dbReference type="AlphaFoldDB" id="A0AA36GWS9"/>
<feature type="transmembrane region" description="Helical" evidence="1">
    <location>
        <begin position="64"/>
        <end position="86"/>
    </location>
</feature>
<name>A0AA36GWS9_CYLNA</name>
<evidence type="ECO:0000313" key="2">
    <source>
        <dbReference type="EMBL" id="CAJ0599739.1"/>
    </source>
</evidence>
<keyword evidence="1" id="KW-0472">Membrane</keyword>
<sequence length="89" mass="10299">MLSMVKEFWNVTDLSKMPLLTLCRKSMQSLSTPIHKVNGKAHKRLQSDIIGHLLSFFRMYAPLISLYLFIVMFVHPPFTSFSIINIRTA</sequence>
<reference evidence="2" key="1">
    <citation type="submission" date="2023-07" db="EMBL/GenBank/DDBJ databases">
        <authorList>
            <consortium name="CYATHOMIX"/>
        </authorList>
    </citation>
    <scope>NUCLEOTIDE SEQUENCE</scope>
    <source>
        <strain evidence="2">N/A</strain>
    </source>
</reference>
<keyword evidence="3" id="KW-1185">Reference proteome</keyword>